<gene>
    <name evidence="1" type="ordered locus">SGR_685</name>
</gene>
<name>B1VRU6_STRGG</name>
<dbReference type="RefSeq" id="WP_012377987.1">
    <property type="nucleotide sequence ID" value="NC_010572.1"/>
</dbReference>
<dbReference type="Proteomes" id="UP000001685">
    <property type="component" value="Chromosome"/>
</dbReference>
<dbReference type="HOGENOM" id="CLU_3123185_0_0_11"/>
<reference evidence="2" key="1">
    <citation type="journal article" date="2008" name="J. Bacteriol.">
        <title>Genome sequence of the streptomycin-producing microorganism Streptomyces griseus IFO 13350.</title>
        <authorList>
            <person name="Ohnishi Y."/>
            <person name="Ishikawa J."/>
            <person name="Hara H."/>
            <person name="Suzuki H."/>
            <person name="Ikenoya M."/>
            <person name="Ikeda H."/>
            <person name="Yamashita A."/>
            <person name="Hattori M."/>
            <person name="Horinouchi S."/>
        </authorList>
    </citation>
    <scope>NUCLEOTIDE SEQUENCE [LARGE SCALE GENOMIC DNA]</scope>
    <source>
        <strain evidence="2">JCM 4626 / NBRC 13350</strain>
    </source>
</reference>
<dbReference type="eggNOG" id="ENOG5032BG5">
    <property type="taxonomic scope" value="Bacteria"/>
</dbReference>
<sequence length="50" mass="5549">MEIRVRLSAAGRKDRDMFISGKNKQNAVKSMVVKDGESRVRWGSPVCPAS</sequence>
<evidence type="ECO:0000313" key="1">
    <source>
        <dbReference type="EMBL" id="BAG17514.1"/>
    </source>
</evidence>
<dbReference type="KEGG" id="sgr:SGR_685"/>
<evidence type="ECO:0000313" key="2">
    <source>
        <dbReference type="Proteomes" id="UP000001685"/>
    </source>
</evidence>
<proteinExistence type="predicted"/>
<dbReference type="EMBL" id="AP009493">
    <property type="protein sequence ID" value="BAG17514.1"/>
    <property type="molecule type" value="Genomic_DNA"/>
</dbReference>
<organism evidence="1 2">
    <name type="scientific">Streptomyces griseus subsp. griseus (strain JCM 4626 / CBS 651.72 / NBRC 13350 / KCC S-0626 / ISP 5235)</name>
    <dbReference type="NCBI Taxonomy" id="455632"/>
    <lineage>
        <taxon>Bacteria</taxon>
        <taxon>Bacillati</taxon>
        <taxon>Actinomycetota</taxon>
        <taxon>Actinomycetes</taxon>
        <taxon>Kitasatosporales</taxon>
        <taxon>Streptomycetaceae</taxon>
        <taxon>Streptomyces</taxon>
    </lineage>
</organism>
<protein>
    <submittedName>
        <fullName evidence="1">Transposase</fullName>
    </submittedName>
</protein>
<dbReference type="AlphaFoldDB" id="B1VRU6"/>
<accession>B1VRU6</accession>